<sequence length="234" mass="27153">MKLSKRLQTIESLVGDEYTHIWDCCCDHGFLGTHLLAANKAPTIHFIDIVPQLMDELEIKLARYFPKSEATESTWEVHCGDVVDIAFDQYEGKHLVIIAGVGGDLTQHFIESIHAQYPTLVLDFLICPVHQQFELRQQLQQLNFQMKDECLLEENRRFYEIMLLSNQPQQQPSQKVHPVGEKIWQADTELQLKTALNYRSKTLQHYQRLQLGKQNQVEHIIEAYKAIQLPELSS</sequence>
<dbReference type="RefSeq" id="WP_372265003.1">
    <property type="nucleotide sequence ID" value="NZ_JBFRUW010000006.1"/>
</dbReference>
<dbReference type="SUPFAM" id="SSF53335">
    <property type="entry name" value="S-adenosyl-L-methionine-dependent methyltransferases"/>
    <property type="match status" value="1"/>
</dbReference>
<evidence type="ECO:0000313" key="1">
    <source>
        <dbReference type="EMBL" id="MFA0567451.1"/>
    </source>
</evidence>
<protein>
    <submittedName>
        <fullName evidence="1">tRNA (Adenine(22)-N(1))-methyltransferase TrmK</fullName>
    </submittedName>
</protein>
<dbReference type="Pfam" id="PF12847">
    <property type="entry name" value="Methyltransf_18"/>
    <property type="match status" value="1"/>
</dbReference>
<name>A0ABV4N7T8_9VIBR</name>
<dbReference type="Gene3D" id="3.40.50.150">
    <property type="entry name" value="Vaccinia Virus protein VP39"/>
    <property type="match status" value="1"/>
</dbReference>
<dbReference type="InterPro" id="IPR029063">
    <property type="entry name" value="SAM-dependent_MTases_sf"/>
</dbReference>
<dbReference type="EMBL" id="JBFRUW010000006">
    <property type="protein sequence ID" value="MFA0567451.1"/>
    <property type="molecule type" value="Genomic_DNA"/>
</dbReference>
<reference evidence="1 2" key="1">
    <citation type="journal article" date="2024" name="ISME J.">
        <title>Tailless and filamentous prophages are predominant in marine Vibrio.</title>
        <authorList>
            <person name="Steensen K."/>
            <person name="Seneca J."/>
            <person name="Bartlau N."/>
            <person name="Yu X.A."/>
            <person name="Hussain F.A."/>
            <person name="Polz M.F."/>
        </authorList>
    </citation>
    <scope>NUCLEOTIDE SEQUENCE [LARGE SCALE GENOMIC DNA]</scope>
    <source>
        <strain evidence="1 2">10N.222.51.A1</strain>
    </source>
</reference>
<gene>
    <name evidence="1" type="ORF">AB4566_04105</name>
</gene>
<keyword evidence="2" id="KW-1185">Reference proteome</keyword>
<dbReference type="PANTHER" id="PTHR38451:SF1">
    <property type="entry name" value="TRNA (ADENINE(22)-N(1))-METHYLTRANSFERASE"/>
    <property type="match status" value="1"/>
</dbReference>
<dbReference type="InterPro" id="IPR016876">
    <property type="entry name" value="UCP028234"/>
</dbReference>
<proteinExistence type="predicted"/>
<comment type="caution">
    <text evidence="1">The sequence shown here is derived from an EMBL/GenBank/DDBJ whole genome shotgun (WGS) entry which is preliminary data.</text>
</comment>
<dbReference type="Proteomes" id="UP001570417">
    <property type="component" value="Unassembled WGS sequence"/>
</dbReference>
<organism evidence="1 2">
    <name type="scientific">Vibrio gallaecicus</name>
    <dbReference type="NCBI Taxonomy" id="552386"/>
    <lineage>
        <taxon>Bacteria</taxon>
        <taxon>Pseudomonadati</taxon>
        <taxon>Pseudomonadota</taxon>
        <taxon>Gammaproteobacteria</taxon>
        <taxon>Vibrionales</taxon>
        <taxon>Vibrionaceae</taxon>
        <taxon>Vibrio</taxon>
    </lineage>
</organism>
<dbReference type="PANTHER" id="PTHR38451">
    <property type="entry name" value="TRNA (ADENINE(22)-N(1))-METHYLTRANSFERASE"/>
    <property type="match status" value="1"/>
</dbReference>
<dbReference type="PIRSF" id="PIRSF028234">
    <property type="entry name" value="UCP028234"/>
    <property type="match status" value="1"/>
</dbReference>
<evidence type="ECO:0000313" key="2">
    <source>
        <dbReference type="Proteomes" id="UP001570417"/>
    </source>
</evidence>
<accession>A0ABV4N7T8</accession>